<reference evidence="3" key="1">
    <citation type="submission" date="2017-06" db="EMBL/GenBank/DDBJ databases">
        <authorList>
            <person name="Cremers G."/>
        </authorList>
    </citation>
    <scope>NUCLEOTIDE SEQUENCE [LARGE SCALE GENOMIC DNA]</scope>
</reference>
<dbReference type="EMBL" id="FZMP01000124">
    <property type="protein sequence ID" value="SNQ60903.1"/>
    <property type="molecule type" value="Genomic_DNA"/>
</dbReference>
<evidence type="ECO:0000313" key="3">
    <source>
        <dbReference type="Proteomes" id="UP000218615"/>
    </source>
</evidence>
<gene>
    <name evidence="2" type="ORF">MNV_210010</name>
</gene>
<dbReference type="AlphaFoldDB" id="A0A284VNW4"/>
<organism evidence="2 3">
    <name type="scientific">Candidatus Methanoperedens nitratireducens</name>
    <dbReference type="NCBI Taxonomy" id="1392998"/>
    <lineage>
        <taxon>Archaea</taxon>
        <taxon>Methanobacteriati</taxon>
        <taxon>Methanobacteriota</taxon>
        <taxon>Stenosarchaea group</taxon>
        <taxon>Methanomicrobia</taxon>
        <taxon>Methanosarcinales</taxon>
        <taxon>ANME-2 cluster</taxon>
        <taxon>Candidatus Methanoperedentaceae</taxon>
        <taxon>Candidatus Methanoperedens</taxon>
    </lineage>
</organism>
<feature type="transmembrane region" description="Helical" evidence="1">
    <location>
        <begin position="45"/>
        <end position="70"/>
    </location>
</feature>
<accession>A0A284VNW4</accession>
<sequence>MMQISTSLPVFPLAREPKKKNTVDKVEVLQYFDNFFYTSFDFYTFGLHFVFALFCFHIAVISEAIIIISLQLL</sequence>
<keyword evidence="1" id="KW-1133">Transmembrane helix</keyword>
<evidence type="ECO:0000256" key="1">
    <source>
        <dbReference type="SAM" id="Phobius"/>
    </source>
</evidence>
<keyword evidence="1" id="KW-0812">Transmembrane</keyword>
<proteinExistence type="predicted"/>
<keyword evidence="1" id="KW-0472">Membrane</keyword>
<dbReference type="Proteomes" id="UP000218615">
    <property type="component" value="Unassembled WGS sequence"/>
</dbReference>
<evidence type="ECO:0000313" key="2">
    <source>
        <dbReference type="EMBL" id="SNQ60903.1"/>
    </source>
</evidence>
<protein>
    <submittedName>
        <fullName evidence="2">Uncharacterized protein</fullName>
    </submittedName>
</protein>
<name>A0A284VNW4_9EURY</name>
<keyword evidence="3" id="KW-1185">Reference proteome</keyword>